<proteinExistence type="predicted"/>
<evidence type="ECO:0000313" key="8">
    <source>
        <dbReference type="EMBL" id="KAF8822656.1"/>
    </source>
</evidence>
<dbReference type="PANTHER" id="PTHR19848">
    <property type="entry name" value="WD40 REPEAT PROTEIN"/>
    <property type="match status" value="1"/>
</dbReference>
<dbReference type="InterPro" id="IPR019775">
    <property type="entry name" value="WD40_repeat_CS"/>
</dbReference>
<dbReference type="CDD" id="cd00200">
    <property type="entry name" value="WD40"/>
    <property type="match status" value="1"/>
</dbReference>
<evidence type="ECO:0000313" key="9">
    <source>
        <dbReference type="Proteomes" id="UP000823046"/>
    </source>
</evidence>
<comment type="caution">
    <text evidence="8">The sequence shown here is derived from an EMBL/GenBank/DDBJ whole genome shotgun (WGS) entry which is preliminary data.</text>
</comment>
<dbReference type="InterPro" id="IPR036322">
    <property type="entry name" value="WD40_repeat_dom_sf"/>
</dbReference>
<evidence type="ECO:0000256" key="6">
    <source>
        <dbReference type="SAM" id="MobiDB-lite"/>
    </source>
</evidence>
<dbReference type="InterPro" id="IPR001632">
    <property type="entry name" value="WD40_G-protein_beta-like"/>
</dbReference>
<gene>
    <name evidence="8" type="ORF">IE077_003197</name>
</gene>
<sequence>MTTDYSMTALTQSMDGTPPSETENHERQVVIQFVNAEGSAVGSLLHVPLSITKQQIDQLLNNILENEEKKPYAITLEENTIEFSTTLDEAFQQLPKSTSERLLTLTFYPLSIFRVSPVTRCTASLEGHTEAILAVSFSPDGESLATSSGDTTVRLWDLTTQTPRFTCKGHTNWVLCVSWSPDGKLLASAGMDSTIRLWNPSTGISQGRPLSGHKKAITCLAWEPLHLVEISPSTSPSPRLVRGFRKVYRVYIQSDEKLSIAIFCLIFSSDSASKDFTLRIWDTFRGVTLVCLTSHTHVVSQVRWSGEDNGYIYSASRDSLIKVWDPNDGKLLRDLKGHAHWVNTLTMNTEYVLRTGPFDFHTTQYFHSFEEMKEAAKKRYVKCIETCGGERLFSGSDDFTLFLWKPMENRKPICRMTGHQKLVNQVAFSVDGRMIASASFDKSIRLWDGRTGKYLGVLRGHVGSVYQLCWSADSRLLVSASADSTAKVWDIQKRKLKMDLPGHSDEVYAIDWSPNGTYVASGSKDRVLKLWRN</sequence>
<dbReference type="Gene3D" id="2.130.10.10">
    <property type="entry name" value="YVTN repeat-like/Quinoprotein amine dehydrogenase"/>
    <property type="match status" value="1"/>
</dbReference>
<dbReference type="SUPFAM" id="SSF50969">
    <property type="entry name" value="YVTN repeat-like/Quinoprotein amine dehydrogenase"/>
    <property type="match status" value="1"/>
</dbReference>
<dbReference type="Pfam" id="PF00400">
    <property type="entry name" value="WD40"/>
    <property type="match status" value="6"/>
</dbReference>
<dbReference type="InterPro" id="IPR011044">
    <property type="entry name" value="Quino_amine_DH_bsu"/>
</dbReference>
<dbReference type="InterPro" id="IPR012972">
    <property type="entry name" value="NLE"/>
</dbReference>
<dbReference type="PROSITE" id="PS50082">
    <property type="entry name" value="WD_REPEATS_2"/>
    <property type="match status" value="6"/>
</dbReference>
<dbReference type="PANTHER" id="PTHR19848:SF0">
    <property type="entry name" value="NOTCHLESS PROTEIN HOMOLOG 1"/>
    <property type="match status" value="1"/>
</dbReference>
<dbReference type="InterPro" id="IPR015943">
    <property type="entry name" value="WD40/YVTN_repeat-like_dom_sf"/>
</dbReference>
<feature type="repeat" description="WD" evidence="5">
    <location>
        <begin position="500"/>
        <end position="533"/>
    </location>
</feature>
<accession>A0ABQ7JFB3</accession>
<keyword evidence="3" id="KW-0677">Repeat</keyword>
<organism evidence="8 9">
    <name type="scientific">Cardiosporidium cionae</name>
    <dbReference type="NCBI Taxonomy" id="476202"/>
    <lineage>
        <taxon>Eukaryota</taxon>
        <taxon>Sar</taxon>
        <taxon>Alveolata</taxon>
        <taxon>Apicomplexa</taxon>
        <taxon>Aconoidasida</taxon>
        <taxon>Nephromycida</taxon>
        <taxon>Cardiosporidium</taxon>
    </lineage>
</organism>
<evidence type="ECO:0000256" key="3">
    <source>
        <dbReference type="ARBA" id="ARBA00022737"/>
    </source>
</evidence>
<feature type="repeat" description="WD" evidence="5">
    <location>
        <begin position="125"/>
        <end position="166"/>
    </location>
</feature>
<dbReference type="PROSITE" id="PS00678">
    <property type="entry name" value="WD_REPEATS_1"/>
    <property type="match status" value="2"/>
</dbReference>
<name>A0ABQ7JFB3_9APIC</name>
<evidence type="ECO:0000256" key="1">
    <source>
        <dbReference type="ARBA" id="ARBA00004604"/>
    </source>
</evidence>
<dbReference type="PRINTS" id="PR00319">
    <property type="entry name" value="GPROTEINB"/>
</dbReference>
<feature type="repeat" description="WD" evidence="5">
    <location>
        <begin position="167"/>
        <end position="199"/>
    </location>
</feature>
<comment type="subcellular location">
    <subcellularLocation>
        <location evidence="1">Nucleus</location>
        <location evidence="1">Nucleolus</location>
    </subcellularLocation>
</comment>
<feature type="repeat" description="WD" evidence="5">
    <location>
        <begin position="292"/>
        <end position="334"/>
    </location>
</feature>
<dbReference type="InterPro" id="IPR020472">
    <property type="entry name" value="WD40_PAC1"/>
</dbReference>
<dbReference type="EMBL" id="JADAQX010000034">
    <property type="protein sequence ID" value="KAF8822656.1"/>
    <property type="molecule type" value="Genomic_DNA"/>
</dbReference>
<feature type="repeat" description="WD" evidence="5">
    <location>
        <begin position="416"/>
        <end position="457"/>
    </location>
</feature>
<dbReference type="SMART" id="SM00320">
    <property type="entry name" value="WD40"/>
    <property type="match status" value="8"/>
</dbReference>
<evidence type="ECO:0000256" key="4">
    <source>
        <dbReference type="ARBA" id="ARBA00023242"/>
    </source>
</evidence>
<keyword evidence="2 5" id="KW-0853">WD repeat</keyword>
<feature type="repeat" description="WD" evidence="5">
    <location>
        <begin position="458"/>
        <end position="499"/>
    </location>
</feature>
<evidence type="ECO:0000256" key="5">
    <source>
        <dbReference type="PROSITE-ProRule" id="PRU00221"/>
    </source>
</evidence>
<dbReference type="Proteomes" id="UP000823046">
    <property type="component" value="Unassembled WGS sequence"/>
</dbReference>
<dbReference type="PROSITE" id="PS50294">
    <property type="entry name" value="WD_REPEATS_REGION"/>
    <property type="match status" value="6"/>
</dbReference>
<evidence type="ECO:0000259" key="7">
    <source>
        <dbReference type="Pfam" id="PF08154"/>
    </source>
</evidence>
<evidence type="ECO:0000256" key="2">
    <source>
        <dbReference type="ARBA" id="ARBA00022574"/>
    </source>
</evidence>
<dbReference type="Pfam" id="PF08154">
    <property type="entry name" value="NLE"/>
    <property type="match status" value="1"/>
</dbReference>
<dbReference type="SUPFAM" id="SSF50978">
    <property type="entry name" value="WD40 repeat-like"/>
    <property type="match status" value="1"/>
</dbReference>
<keyword evidence="4" id="KW-0539">Nucleus</keyword>
<reference evidence="8 9" key="1">
    <citation type="journal article" date="2020" name="bioRxiv">
        <title>Metabolic contributions of an alphaproteobacterial endosymbiont in the apicomplexan Cardiosporidium cionae.</title>
        <authorList>
            <person name="Hunter E.S."/>
            <person name="Paight C.J."/>
            <person name="Lane C.E."/>
        </authorList>
    </citation>
    <scope>NUCLEOTIDE SEQUENCE [LARGE SCALE GENOMIC DNA]</scope>
    <source>
        <strain evidence="8">ESH_2018</strain>
    </source>
</reference>
<feature type="domain" description="NLE" evidence="7">
    <location>
        <begin position="29"/>
        <end position="81"/>
    </location>
</feature>
<dbReference type="InterPro" id="IPR001680">
    <property type="entry name" value="WD40_rpt"/>
</dbReference>
<feature type="compositionally biased region" description="Polar residues" evidence="6">
    <location>
        <begin position="1"/>
        <end position="21"/>
    </location>
</feature>
<protein>
    <submittedName>
        <fullName evidence="8">Notchless</fullName>
    </submittedName>
</protein>
<keyword evidence="9" id="KW-1185">Reference proteome</keyword>
<feature type="region of interest" description="Disordered" evidence="6">
    <location>
        <begin position="1"/>
        <end position="24"/>
    </location>
</feature>
<dbReference type="PRINTS" id="PR00320">
    <property type="entry name" value="GPROTEINBRPT"/>
</dbReference>